<dbReference type="SUPFAM" id="SSF52172">
    <property type="entry name" value="CheY-like"/>
    <property type="match status" value="1"/>
</dbReference>
<keyword evidence="4" id="KW-0238">DNA-binding</keyword>
<dbReference type="SMART" id="SM00850">
    <property type="entry name" value="LytTR"/>
    <property type="match status" value="1"/>
</dbReference>
<proteinExistence type="predicted"/>
<name>A0AAE9ZCR5_9PROT</name>
<keyword evidence="1" id="KW-0597">Phosphoprotein</keyword>
<dbReference type="Pfam" id="PF04397">
    <property type="entry name" value="LytTR"/>
    <property type="match status" value="1"/>
</dbReference>
<dbReference type="SMART" id="SM00448">
    <property type="entry name" value="REC"/>
    <property type="match status" value="1"/>
</dbReference>
<dbReference type="PANTHER" id="PTHR37299:SF1">
    <property type="entry name" value="STAGE 0 SPORULATION PROTEIN A HOMOLOG"/>
    <property type="match status" value="1"/>
</dbReference>
<dbReference type="InterPro" id="IPR001789">
    <property type="entry name" value="Sig_transdc_resp-reg_receiver"/>
</dbReference>
<reference evidence="4" key="1">
    <citation type="submission" date="2023-02" db="EMBL/GenBank/DDBJ databases">
        <title>Genome sequence of Hyphococcus flavus.</title>
        <authorList>
            <person name="Rong J.-C."/>
            <person name="Zhao Q."/>
            <person name="Yi M."/>
            <person name="Wu J.-Y."/>
        </authorList>
    </citation>
    <scope>NUCLEOTIDE SEQUENCE</scope>
    <source>
        <strain evidence="4">MCCC 1K03223</strain>
    </source>
</reference>
<evidence type="ECO:0000313" key="5">
    <source>
        <dbReference type="Proteomes" id="UP001214043"/>
    </source>
</evidence>
<accession>A0AAE9ZCR5</accession>
<dbReference type="AlphaFoldDB" id="A0AAE9ZCR5"/>
<dbReference type="PANTHER" id="PTHR37299">
    <property type="entry name" value="TRANSCRIPTIONAL REGULATOR-RELATED"/>
    <property type="match status" value="1"/>
</dbReference>
<sequence>MARQLIDILVVEDEPLAAQRLERFAKSALGDQFGQSEFARNLNEAIPLASQLSEHALMFLDLNLFGADGFDVFGVDAQSPARTIVVSADQSRAVEAFSHGVVDFVAKPFTQERIFQAVERALNGRNPLAPPLEYLGGMQGKAGSGVSFADLNSVVALHGADDFVEIELDDGRVLLNRKTMQELDKLLGSDFYRIHKSHIVNRTYVKEFLSLSGSRYQLLLQDGRALPIGRSRVEQVRKWLGI</sequence>
<dbReference type="PROSITE" id="PS50930">
    <property type="entry name" value="HTH_LYTTR"/>
    <property type="match status" value="1"/>
</dbReference>
<organism evidence="4 5">
    <name type="scientific">Hyphococcus flavus</name>
    <dbReference type="NCBI Taxonomy" id="1866326"/>
    <lineage>
        <taxon>Bacteria</taxon>
        <taxon>Pseudomonadati</taxon>
        <taxon>Pseudomonadota</taxon>
        <taxon>Alphaproteobacteria</taxon>
        <taxon>Parvularculales</taxon>
        <taxon>Parvularculaceae</taxon>
        <taxon>Hyphococcus</taxon>
    </lineage>
</organism>
<dbReference type="InterPro" id="IPR007492">
    <property type="entry name" value="LytTR_DNA-bd_dom"/>
</dbReference>
<dbReference type="GO" id="GO:0000156">
    <property type="term" value="F:phosphorelay response regulator activity"/>
    <property type="evidence" value="ECO:0007669"/>
    <property type="project" value="InterPro"/>
</dbReference>
<dbReference type="Proteomes" id="UP001214043">
    <property type="component" value="Chromosome"/>
</dbReference>
<protein>
    <submittedName>
        <fullName evidence="4">LytTR family DNA-binding domain-containing protein</fullName>
    </submittedName>
</protein>
<evidence type="ECO:0000259" key="3">
    <source>
        <dbReference type="PROSITE" id="PS50930"/>
    </source>
</evidence>
<dbReference type="KEGG" id="hfl:PUV54_09520"/>
<dbReference type="InterPro" id="IPR011006">
    <property type="entry name" value="CheY-like_superfamily"/>
</dbReference>
<dbReference type="RefSeq" id="WP_274491993.1">
    <property type="nucleotide sequence ID" value="NZ_CP118166.1"/>
</dbReference>
<evidence type="ECO:0000313" key="4">
    <source>
        <dbReference type="EMBL" id="WDI30198.1"/>
    </source>
</evidence>
<dbReference type="InterPro" id="IPR046947">
    <property type="entry name" value="LytR-like"/>
</dbReference>
<dbReference type="PROSITE" id="PS50110">
    <property type="entry name" value="RESPONSE_REGULATORY"/>
    <property type="match status" value="1"/>
</dbReference>
<evidence type="ECO:0000259" key="2">
    <source>
        <dbReference type="PROSITE" id="PS50110"/>
    </source>
</evidence>
<gene>
    <name evidence="4" type="ORF">PUV54_09520</name>
</gene>
<evidence type="ECO:0000256" key="1">
    <source>
        <dbReference type="PROSITE-ProRule" id="PRU00169"/>
    </source>
</evidence>
<dbReference type="Pfam" id="PF00072">
    <property type="entry name" value="Response_reg"/>
    <property type="match status" value="1"/>
</dbReference>
<feature type="domain" description="Response regulatory" evidence="2">
    <location>
        <begin position="7"/>
        <end position="122"/>
    </location>
</feature>
<dbReference type="GO" id="GO:0003677">
    <property type="term" value="F:DNA binding"/>
    <property type="evidence" value="ECO:0007669"/>
    <property type="project" value="UniProtKB-KW"/>
</dbReference>
<dbReference type="EMBL" id="CP118166">
    <property type="protein sequence ID" value="WDI30198.1"/>
    <property type="molecule type" value="Genomic_DNA"/>
</dbReference>
<dbReference type="Gene3D" id="2.40.50.1020">
    <property type="entry name" value="LytTr DNA-binding domain"/>
    <property type="match status" value="1"/>
</dbReference>
<feature type="domain" description="HTH LytTR-type" evidence="3">
    <location>
        <begin position="138"/>
        <end position="242"/>
    </location>
</feature>
<dbReference type="Gene3D" id="3.40.50.2300">
    <property type="match status" value="1"/>
</dbReference>
<keyword evidence="5" id="KW-1185">Reference proteome</keyword>
<feature type="modified residue" description="4-aspartylphosphate" evidence="1">
    <location>
        <position position="61"/>
    </location>
</feature>